<dbReference type="SUPFAM" id="SSF46894">
    <property type="entry name" value="C-terminal effector domain of the bipartite response regulators"/>
    <property type="match status" value="1"/>
</dbReference>
<reference evidence="6 7" key="1">
    <citation type="submission" date="2014-06" db="EMBL/GenBank/DDBJ databases">
        <title>Genomes of Alteromonas australica, a world apart.</title>
        <authorList>
            <person name="Gonzaga A."/>
            <person name="Lopez-Perez M."/>
            <person name="Rodriguez-Valera F."/>
        </authorList>
    </citation>
    <scope>NUCLEOTIDE SEQUENCE [LARGE SCALE GENOMIC DNA]</scope>
    <source>
        <strain evidence="6 7">H 17</strain>
    </source>
</reference>
<dbReference type="CDD" id="cd17535">
    <property type="entry name" value="REC_NarL-like"/>
    <property type="match status" value="1"/>
</dbReference>
<name>A0A075NZ88_9ALTE</name>
<dbReference type="InterPro" id="IPR051015">
    <property type="entry name" value="EvgA-like"/>
</dbReference>
<dbReference type="PROSITE" id="PS00622">
    <property type="entry name" value="HTH_LUXR_1"/>
    <property type="match status" value="1"/>
</dbReference>
<dbReference type="Gene3D" id="3.40.50.2300">
    <property type="match status" value="1"/>
</dbReference>
<evidence type="ECO:0000313" key="6">
    <source>
        <dbReference type="EMBL" id="AIF99969.1"/>
    </source>
</evidence>
<dbReference type="RefSeq" id="WP_044058009.1">
    <property type="nucleotide sequence ID" value="NZ_CBCSKJ010000002.1"/>
</dbReference>
<dbReference type="InterPro" id="IPR001789">
    <property type="entry name" value="Sig_transdc_resp-reg_receiver"/>
</dbReference>
<dbReference type="GO" id="GO:0006355">
    <property type="term" value="P:regulation of DNA-templated transcription"/>
    <property type="evidence" value="ECO:0007669"/>
    <property type="project" value="InterPro"/>
</dbReference>
<dbReference type="GeneID" id="78256292"/>
<feature type="domain" description="Response regulatory" evidence="5">
    <location>
        <begin position="3"/>
        <end position="120"/>
    </location>
</feature>
<protein>
    <submittedName>
        <fullName evidence="6">LuxR family transcriptional regulator</fullName>
    </submittedName>
</protein>
<dbReference type="EMBL" id="CP008849">
    <property type="protein sequence ID" value="AIF99969.1"/>
    <property type="molecule type" value="Genomic_DNA"/>
</dbReference>
<evidence type="ECO:0000256" key="2">
    <source>
        <dbReference type="ARBA" id="ARBA00023125"/>
    </source>
</evidence>
<dbReference type="AlphaFoldDB" id="A0A075NZ88"/>
<dbReference type="SMART" id="SM00448">
    <property type="entry name" value="REC"/>
    <property type="match status" value="1"/>
</dbReference>
<sequence>MQRILIIDDHPIFRHAMVTILGKKFPDSQTLEANSLPEALELLEADAAFDLVMLDLNMPETCGLNGLLEIRNQHPNLPIVIISAETEKQNILQTISYGAVGFISKSSKIEEIATSVESIFEGNVCLPSEILRTSSARNRVKKENAISLEQIRSLTRKELAVLKYLTQGLANKVIAYELSISETTVKSHVSSILKKLGASNRVKVVASAANIDFNQYVFN</sequence>
<organism evidence="6 7">
    <name type="scientific">Alteromonas australica</name>
    <dbReference type="NCBI Taxonomy" id="589873"/>
    <lineage>
        <taxon>Bacteria</taxon>
        <taxon>Pseudomonadati</taxon>
        <taxon>Pseudomonadota</taxon>
        <taxon>Gammaproteobacteria</taxon>
        <taxon>Alteromonadales</taxon>
        <taxon>Alteromonadaceae</taxon>
        <taxon>Alteromonas/Salinimonas group</taxon>
        <taxon>Alteromonas</taxon>
    </lineage>
</organism>
<dbReference type="InterPro" id="IPR016032">
    <property type="entry name" value="Sig_transdc_resp-reg_C-effctor"/>
</dbReference>
<dbReference type="SUPFAM" id="SSF52172">
    <property type="entry name" value="CheY-like"/>
    <property type="match status" value="1"/>
</dbReference>
<dbReference type="InterPro" id="IPR011006">
    <property type="entry name" value="CheY-like_superfamily"/>
</dbReference>
<dbReference type="GO" id="GO:0000160">
    <property type="term" value="P:phosphorelay signal transduction system"/>
    <property type="evidence" value="ECO:0007669"/>
    <property type="project" value="InterPro"/>
</dbReference>
<dbReference type="InterPro" id="IPR058245">
    <property type="entry name" value="NreC/VraR/RcsB-like_REC"/>
</dbReference>
<dbReference type="SMART" id="SM00421">
    <property type="entry name" value="HTH_LUXR"/>
    <property type="match status" value="1"/>
</dbReference>
<dbReference type="KEGG" id="aal:EP13_15490"/>
<evidence type="ECO:0000256" key="3">
    <source>
        <dbReference type="PROSITE-ProRule" id="PRU00169"/>
    </source>
</evidence>
<dbReference type="Proteomes" id="UP000056090">
    <property type="component" value="Chromosome"/>
</dbReference>
<dbReference type="Pfam" id="PF00196">
    <property type="entry name" value="GerE"/>
    <property type="match status" value="1"/>
</dbReference>
<dbReference type="Pfam" id="PF00072">
    <property type="entry name" value="Response_reg"/>
    <property type="match status" value="1"/>
</dbReference>
<feature type="domain" description="HTH luxR-type" evidence="4">
    <location>
        <begin position="147"/>
        <end position="212"/>
    </location>
</feature>
<gene>
    <name evidence="6" type="ORF">EP13_15490</name>
</gene>
<keyword evidence="1 3" id="KW-0597">Phosphoprotein</keyword>
<evidence type="ECO:0000256" key="1">
    <source>
        <dbReference type="ARBA" id="ARBA00022553"/>
    </source>
</evidence>
<keyword evidence="7" id="KW-1185">Reference proteome</keyword>
<dbReference type="PROSITE" id="PS50110">
    <property type="entry name" value="RESPONSE_REGULATORY"/>
    <property type="match status" value="1"/>
</dbReference>
<dbReference type="PANTHER" id="PTHR45566">
    <property type="entry name" value="HTH-TYPE TRANSCRIPTIONAL REGULATOR YHJB-RELATED"/>
    <property type="match status" value="1"/>
</dbReference>
<dbReference type="GO" id="GO:0003677">
    <property type="term" value="F:DNA binding"/>
    <property type="evidence" value="ECO:0007669"/>
    <property type="project" value="UniProtKB-KW"/>
</dbReference>
<dbReference type="PANTHER" id="PTHR45566:SF1">
    <property type="entry name" value="HTH-TYPE TRANSCRIPTIONAL REGULATOR YHJB-RELATED"/>
    <property type="match status" value="1"/>
</dbReference>
<accession>A0A075NZ88</accession>
<proteinExistence type="predicted"/>
<dbReference type="InterPro" id="IPR000792">
    <property type="entry name" value="Tscrpt_reg_LuxR_C"/>
</dbReference>
<keyword evidence="2" id="KW-0238">DNA-binding</keyword>
<evidence type="ECO:0000313" key="7">
    <source>
        <dbReference type="Proteomes" id="UP000056090"/>
    </source>
</evidence>
<dbReference type="PROSITE" id="PS50043">
    <property type="entry name" value="HTH_LUXR_2"/>
    <property type="match status" value="1"/>
</dbReference>
<dbReference type="CDD" id="cd06170">
    <property type="entry name" value="LuxR_C_like"/>
    <property type="match status" value="1"/>
</dbReference>
<evidence type="ECO:0000259" key="4">
    <source>
        <dbReference type="PROSITE" id="PS50043"/>
    </source>
</evidence>
<dbReference type="PRINTS" id="PR00038">
    <property type="entry name" value="HTHLUXR"/>
</dbReference>
<evidence type="ECO:0000259" key="5">
    <source>
        <dbReference type="PROSITE" id="PS50110"/>
    </source>
</evidence>
<feature type="modified residue" description="4-aspartylphosphate" evidence="3">
    <location>
        <position position="55"/>
    </location>
</feature>
<dbReference type="eggNOG" id="COG2197">
    <property type="taxonomic scope" value="Bacteria"/>
</dbReference>